<organism evidence="1">
    <name type="scientific">hydrothermal vent metagenome</name>
    <dbReference type="NCBI Taxonomy" id="652676"/>
    <lineage>
        <taxon>unclassified sequences</taxon>
        <taxon>metagenomes</taxon>
        <taxon>ecological metagenomes</taxon>
    </lineage>
</organism>
<dbReference type="AlphaFoldDB" id="A0A160TQG0"/>
<evidence type="ECO:0000313" key="1">
    <source>
        <dbReference type="EMBL" id="CUS51821.1"/>
    </source>
</evidence>
<accession>A0A160TQG0</accession>
<reference evidence="1" key="1">
    <citation type="submission" date="2015-10" db="EMBL/GenBank/DDBJ databases">
        <authorList>
            <person name="Gilbert D.G."/>
        </authorList>
    </citation>
    <scope>NUCLEOTIDE SEQUENCE</scope>
</reference>
<protein>
    <submittedName>
        <fullName evidence="1">Uncharacterized protein</fullName>
    </submittedName>
</protein>
<name>A0A160TQG0_9ZZZZ</name>
<gene>
    <name evidence="1" type="ORF">MGWOODY_XGa1636</name>
</gene>
<sequence length="40" mass="4447">MIEGKTTVYGCEDTICKLPTADLEQIKRLVSDVKTYSLSP</sequence>
<proteinExistence type="predicted"/>
<dbReference type="EMBL" id="CZRL01000069">
    <property type="protein sequence ID" value="CUS51821.1"/>
    <property type="molecule type" value="Genomic_DNA"/>
</dbReference>